<protein>
    <submittedName>
        <fullName evidence="3">UDP-glucose 4-epimerase</fullName>
    </submittedName>
</protein>
<comment type="similarity">
    <text evidence="1">Belongs to the NAD(P)-dependent epimerase/dehydratase family.</text>
</comment>
<dbReference type="GeneID" id="56347476"/>
<dbReference type="PANTHER" id="PTHR43000">
    <property type="entry name" value="DTDP-D-GLUCOSE 4,6-DEHYDRATASE-RELATED"/>
    <property type="match status" value="1"/>
</dbReference>
<dbReference type="InterPro" id="IPR036291">
    <property type="entry name" value="NAD(P)-bd_dom_sf"/>
</dbReference>
<sequence>MTKVLVTGGAGFIGSHIVESLLEEGYEVIVIDNFSTGKFENIQDLAVKICPFDITDSRVIDYIVDLNPDFIIHQAAQVSVAESVHDILHDENVNVKGSLHVIKAAIRGSVRKILFASSAAVYGNPVKLPVTTEHPTLPESPYGLTKLTVEKYLKLASKLYGLSYGILRYSNVYGPRQDGKGEGGVISIFADRVFEEKPPIIYGSGEQTRDFIYVKDVANANLHALKQDENLCLNISSNNRISINQLWEKIADISEVPLKPIYKADREGDILHSILCNEQTMQQLNWQPQTNLEYGLRETLFSSKQVLQK</sequence>
<dbReference type="AlphaFoldDB" id="A0A0J1I944"/>
<gene>
    <name evidence="3" type="ORF">ABW02_21250</name>
</gene>
<dbReference type="Proteomes" id="UP000036045">
    <property type="component" value="Unassembled WGS sequence"/>
</dbReference>
<proteinExistence type="inferred from homology"/>
<evidence type="ECO:0000259" key="2">
    <source>
        <dbReference type="Pfam" id="PF01370"/>
    </source>
</evidence>
<evidence type="ECO:0000313" key="4">
    <source>
        <dbReference type="Proteomes" id="UP000036045"/>
    </source>
</evidence>
<feature type="domain" description="NAD-dependent epimerase/dehydratase" evidence="2">
    <location>
        <begin position="4"/>
        <end position="229"/>
    </location>
</feature>
<organism evidence="3 4">
    <name type="scientific">Niallia circulans</name>
    <name type="common">Bacillus circulans</name>
    <dbReference type="NCBI Taxonomy" id="1397"/>
    <lineage>
        <taxon>Bacteria</taxon>
        <taxon>Bacillati</taxon>
        <taxon>Bacillota</taxon>
        <taxon>Bacilli</taxon>
        <taxon>Bacillales</taxon>
        <taxon>Bacillaceae</taxon>
        <taxon>Niallia</taxon>
    </lineage>
</organism>
<dbReference type="PATRIC" id="fig|1397.4.peg.3367"/>
<dbReference type="InterPro" id="IPR001509">
    <property type="entry name" value="Epimerase_deHydtase"/>
</dbReference>
<reference evidence="3 4" key="1">
    <citation type="submission" date="2015-05" db="EMBL/GenBank/DDBJ databases">
        <title>Whole genome sequence and identification of bacterial endophytes from Costus igneus.</title>
        <authorList>
            <person name="Lee Y.P."/>
            <person name="Gan H.M."/>
            <person name="Eng W."/>
            <person name="Wheatley M.S."/>
            <person name="Caraballo A."/>
            <person name="Polter S."/>
            <person name="Savka M.A."/>
            <person name="Hudson A.O."/>
        </authorList>
    </citation>
    <scope>NUCLEOTIDE SEQUENCE [LARGE SCALE GENOMIC DNA]</scope>
    <source>
        <strain evidence="3 4">RIT379</strain>
    </source>
</reference>
<dbReference type="OrthoDB" id="9771073at2"/>
<dbReference type="RefSeq" id="WP_047944266.1">
    <property type="nucleotide sequence ID" value="NZ_CP053989.1"/>
</dbReference>
<dbReference type="Pfam" id="PF01370">
    <property type="entry name" value="Epimerase"/>
    <property type="match status" value="1"/>
</dbReference>
<name>A0A0J1I944_NIACI</name>
<evidence type="ECO:0000313" key="3">
    <source>
        <dbReference type="EMBL" id="KLV22516.1"/>
    </source>
</evidence>
<dbReference type="Gene3D" id="3.40.50.720">
    <property type="entry name" value="NAD(P)-binding Rossmann-like Domain"/>
    <property type="match status" value="1"/>
</dbReference>
<comment type="caution">
    <text evidence="3">The sequence shown here is derived from an EMBL/GenBank/DDBJ whole genome shotgun (WGS) entry which is preliminary data.</text>
</comment>
<accession>A0A0J1I944</accession>
<dbReference type="SUPFAM" id="SSF51735">
    <property type="entry name" value="NAD(P)-binding Rossmann-fold domains"/>
    <property type="match status" value="1"/>
</dbReference>
<evidence type="ECO:0000256" key="1">
    <source>
        <dbReference type="ARBA" id="ARBA00007637"/>
    </source>
</evidence>
<dbReference type="EMBL" id="LDPH01000030">
    <property type="protein sequence ID" value="KLV22516.1"/>
    <property type="molecule type" value="Genomic_DNA"/>
</dbReference>
<keyword evidence="4" id="KW-1185">Reference proteome</keyword>